<keyword evidence="2" id="KW-1185">Reference proteome</keyword>
<dbReference type="Proteomes" id="UP000887540">
    <property type="component" value="Unplaced"/>
</dbReference>
<keyword evidence="1" id="KW-0472">Membrane</keyword>
<dbReference type="AlphaFoldDB" id="A0A914BYI6"/>
<keyword evidence="1" id="KW-0812">Transmembrane</keyword>
<accession>A0A914BYI6</accession>
<protein>
    <submittedName>
        <fullName evidence="3">Uncharacterized protein</fullName>
    </submittedName>
</protein>
<organism evidence="2 3">
    <name type="scientific">Acrobeloides nanus</name>
    <dbReference type="NCBI Taxonomy" id="290746"/>
    <lineage>
        <taxon>Eukaryota</taxon>
        <taxon>Metazoa</taxon>
        <taxon>Ecdysozoa</taxon>
        <taxon>Nematoda</taxon>
        <taxon>Chromadorea</taxon>
        <taxon>Rhabditida</taxon>
        <taxon>Tylenchina</taxon>
        <taxon>Cephalobomorpha</taxon>
        <taxon>Cephaloboidea</taxon>
        <taxon>Cephalobidae</taxon>
        <taxon>Acrobeloides</taxon>
    </lineage>
</organism>
<feature type="transmembrane region" description="Helical" evidence="1">
    <location>
        <begin position="60"/>
        <end position="86"/>
    </location>
</feature>
<evidence type="ECO:0000313" key="2">
    <source>
        <dbReference type="Proteomes" id="UP000887540"/>
    </source>
</evidence>
<dbReference type="WBParaSite" id="ACRNAN_Path_13.g31.t1">
    <property type="protein sequence ID" value="ACRNAN_Path_13.g31.t1"/>
    <property type="gene ID" value="ACRNAN_Path_13.g31"/>
</dbReference>
<evidence type="ECO:0000256" key="1">
    <source>
        <dbReference type="SAM" id="Phobius"/>
    </source>
</evidence>
<evidence type="ECO:0000313" key="3">
    <source>
        <dbReference type="WBParaSite" id="ACRNAN_Path_13.g31.t1"/>
    </source>
</evidence>
<keyword evidence="1" id="KW-1133">Transmembrane helix</keyword>
<reference evidence="3" key="1">
    <citation type="submission" date="2022-11" db="UniProtKB">
        <authorList>
            <consortium name="WormBaseParasite"/>
        </authorList>
    </citation>
    <scope>IDENTIFICATION</scope>
</reference>
<proteinExistence type="predicted"/>
<sequence length="100" mass="12135">MANYGRESATKFPVYETRFVTDDDPKFPKNYFDYNNQQPYPYDYRQDQVLPRRSTDKTMWFIIGLPTCCCVLITIFVILLLVFVHYGSFYNSNWRNGWFW</sequence>
<name>A0A914BYI6_9BILA</name>